<evidence type="ECO:0000313" key="2">
    <source>
        <dbReference type="Proteomes" id="UP000198318"/>
    </source>
</evidence>
<gene>
    <name evidence="1" type="ORF">SAMN05443665_102716</name>
</gene>
<keyword evidence="2" id="KW-1185">Reference proteome</keyword>
<organism evidence="1 2">
    <name type="scientific">Actinomadura meyerae</name>
    <dbReference type="NCBI Taxonomy" id="240840"/>
    <lineage>
        <taxon>Bacteria</taxon>
        <taxon>Bacillati</taxon>
        <taxon>Actinomycetota</taxon>
        <taxon>Actinomycetes</taxon>
        <taxon>Streptosporangiales</taxon>
        <taxon>Thermomonosporaceae</taxon>
        <taxon>Actinomadura</taxon>
    </lineage>
</organism>
<dbReference type="Proteomes" id="UP000198318">
    <property type="component" value="Unassembled WGS sequence"/>
</dbReference>
<sequence length="268" mass="27780">MSALLARLLDDAALSSPDPAPPSEALPAYRAAARAPVTGRLRCPASRFGELRAHLVPEDLLDLVLVADTGLEELPRALAAAHAEPRVRPLDVEIPVSDDADQARAVAVAVARLPAGVPARVEVRSAPGWREALDRIAAARDRGIPLGAATRTAATAFIAACAERRLDFTCTAEPGRRVLNVLLAAAHAAAPAGTAPAGAAGERDIARTLDRADAAGLAAEARRLPDEAARAARRLLAAVGVRRPGAARAELHRLGLIESPDTGEDMSP</sequence>
<protein>
    <submittedName>
        <fullName evidence="1">Uncharacterized protein</fullName>
    </submittedName>
</protein>
<evidence type="ECO:0000313" key="1">
    <source>
        <dbReference type="EMBL" id="SNT39693.1"/>
    </source>
</evidence>
<name>A0A239MC20_9ACTN</name>
<dbReference type="AlphaFoldDB" id="A0A239MC20"/>
<accession>A0A239MC20</accession>
<dbReference type="RefSeq" id="WP_089328578.1">
    <property type="nucleotide sequence ID" value="NZ_FZOR01000027.1"/>
</dbReference>
<proteinExistence type="predicted"/>
<dbReference type="EMBL" id="FZOR01000027">
    <property type="protein sequence ID" value="SNT39693.1"/>
    <property type="molecule type" value="Genomic_DNA"/>
</dbReference>
<reference evidence="1 2" key="1">
    <citation type="submission" date="2017-06" db="EMBL/GenBank/DDBJ databases">
        <authorList>
            <person name="Kim H.J."/>
            <person name="Triplett B.A."/>
        </authorList>
    </citation>
    <scope>NUCLEOTIDE SEQUENCE [LARGE SCALE GENOMIC DNA]</scope>
    <source>
        <strain evidence="1 2">DSM 44715</strain>
    </source>
</reference>